<keyword evidence="1" id="KW-0596">Phosphopantetheine</keyword>
<sequence>MSTAQEVTREVVAERLRGLMAELLEMEPADLDDEVPLSAFGIDSMTSSVLLADVEKWYGVRLESTGSLGSLTLTDMAEEVVAVLRRHPEEN</sequence>
<dbReference type="EMBL" id="JBEXZR010000068">
    <property type="protein sequence ID" value="MEU0712596.1"/>
    <property type="molecule type" value="Genomic_DNA"/>
</dbReference>
<organism evidence="4 5">
    <name type="scientific">Streptomyces lavendulocolor</name>
    <dbReference type="NCBI Taxonomy" id="67316"/>
    <lineage>
        <taxon>Bacteria</taxon>
        <taxon>Bacillati</taxon>
        <taxon>Actinomycetota</taxon>
        <taxon>Actinomycetes</taxon>
        <taxon>Kitasatosporales</taxon>
        <taxon>Streptomycetaceae</taxon>
        <taxon>Streptomyces</taxon>
    </lineage>
</organism>
<dbReference type="InterPro" id="IPR020806">
    <property type="entry name" value="PKS_PP-bd"/>
</dbReference>
<evidence type="ECO:0000256" key="1">
    <source>
        <dbReference type="ARBA" id="ARBA00022450"/>
    </source>
</evidence>
<dbReference type="InterPro" id="IPR009081">
    <property type="entry name" value="PP-bd_ACP"/>
</dbReference>
<dbReference type="Proteomes" id="UP001550378">
    <property type="component" value="Unassembled WGS sequence"/>
</dbReference>
<dbReference type="SMART" id="SM00823">
    <property type="entry name" value="PKS_PP"/>
    <property type="match status" value="1"/>
</dbReference>
<evidence type="ECO:0000259" key="3">
    <source>
        <dbReference type="PROSITE" id="PS50075"/>
    </source>
</evidence>
<dbReference type="Gene3D" id="1.10.1200.10">
    <property type="entry name" value="ACP-like"/>
    <property type="match status" value="1"/>
</dbReference>
<dbReference type="PROSITE" id="PS50075">
    <property type="entry name" value="CARRIER"/>
    <property type="match status" value="1"/>
</dbReference>
<protein>
    <submittedName>
        <fullName evidence="4">Acyl carrier protein</fullName>
    </submittedName>
</protein>
<comment type="caution">
    <text evidence="4">The sequence shown here is derived from an EMBL/GenBank/DDBJ whole genome shotgun (WGS) entry which is preliminary data.</text>
</comment>
<dbReference type="RefSeq" id="WP_359659476.1">
    <property type="nucleotide sequence ID" value="NZ_JBEXZO010000071.1"/>
</dbReference>
<proteinExistence type="predicted"/>
<name>A0ABV2WGX0_9ACTN</name>
<dbReference type="SUPFAM" id="SSF47336">
    <property type="entry name" value="ACP-like"/>
    <property type="match status" value="1"/>
</dbReference>
<keyword evidence="2" id="KW-0597">Phosphoprotein</keyword>
<gene>
    <name evidence="4" type="ORF">ABZ508_35125</name>
</gene>
<dbReference type="InterPro" id="IPR036736">
    <property type="entry name" value="ACP-like_sf"/>
</dbReference>
<evidence type="ECO:0000313" key="4">
    <source>
        <dbReference type="EMBL" id="MEU0712596.1"/>
    </source>
</evidence>
<evidence type="ECO:0000313" key="5">
    <source>
        <dbReference type="Proteomes" id="UP001550378"/>
    </source>
</evidence>
<reference evidence="4 5" key="1">
    <citation type="submission" date="2024-06" db="EMBL/GenBank/DDBJ databases">
        <title>The Natural Products Discovery Center: Release of the First 8490 Sequenced Strains for Exploring Actinobacteria Biosynthetic Diversity.</title>
        <authorList>
            <person name="Kalkreuter E."/>
            <person name="Kautsar S.A."/>
            <person name="Yang D."/>
            <person name="Bader C.D."/>
            <person name="Teijaro C.N."/>
            <person name="Fluegel L."/>
            <person name="Davis C.M."/>
            <person name="Simpson J.R."/>
            <person name="Lauterbach L."/>
            <person name="Steele A.D."/>
            <person name="Gui C."/>
            <person name="Meng S."/>
            <person name="Li G."/>
            <person name="Viehrig K."/>
            <person name="Ye F."/>
            <person name="Su P."/>
            <person name="Kiefer A.F."/>
            <person name="Nichols A."/>
            <person name="Cepeda A.J."/>
            <person name="Yan W."/>
            <person name="Fan B."/>
            <person name="Jiang Y."/>
            <person name="Adhikari A."/>
            <person name="Zheng C.-J."/>
            <person name="Schuster L."/>
            <person name="Cowan T.M."/>
            <person name="Smanski M.J."/>
            <person name="Chevrette M.G."/>
            <person name="De Carvalho L.P.S."/>
            <person name="Shen B."/>
        </authorList>
    </citation>
    <scope>NUCLEOTIDE SEQUENCE [LARGE SCALE GENOMIC DNA]</scope>
    <source>
        <strain evidence="4 5">NPDC006337</strain>
    </source>
</reference>
<keyword evidence="5" id="KW-1185">Reference proteome</keyword>
<accession>A0ABV2WGX0</accession>
<evidence type="ECO:0000256" key="2">
    <source>
        <dbReference type="ARBA" id="ARBA00022553"/>
    </source>
</evidence>
<feature type="domain" description="Carrier" evidence="3">
    <location>
        <begin position="10"/>
        <end position="84"/>
    </location>
</feature>
<dbReference type="Pfam" id="PF00550">
    <property type="entry name" value="PP-binding"/>
    <property type="match status" value="1"/>
</dbReference>